<dbReference type="InterPro" id="IPR008974">
    <property type="entry name" value="TRAF-like"/>
</dbReference>
<keyword evidence="3" id="KW-1185">Reference proteome</keyword>
<comment type="caution">
    <text evidence="2">The sequence shown here is derived from an EMBL/GenBank/DDBJ whole genome shotgun (WGS) entry which is preliminary data.</text>
</comment>
<feature type="domain" description="TRAF1-6 MATH" evidence="1">
    <location>
        <begin position="347"/>
        <end position="443"/>
    </location>
</feature>
<dbReference type="VEuPathDB" id="VectorBase:HLOH_053289"/>
<dbReference type="Gene3D" id="2.60.210.10">
    <property type="entry name" value="Apoptosis, Tumor Necrosis Factor Receptor Associated Protein 2, Chain A"/>
    <property type="match status" value="1"/>
</dbReference>
<reference evidence="2 3" key="1">
    <citation type="journal article" date="2020" name="Cell">
        <title>Large-Scale Comparative Analyses of Tick Genomes Elucidate Their Genetic Diversity and Vector Capacities.</title>
        <authorList>
            <consortium name="Tick Genome and Microbiome Consortium (TIGMIC)"/>
            <person name="Jia N."/>
            <person name="Wang J."/>
            <person name="Shi W."/>
            <person name="Du L."/>
            <person name="Sun Y."/>
            <person name="Zhan W."/>
            <person name="Jiang J.F."/>
            <person name="Wang Q."/>
            <person name="Zhang B."/>
            <person name="Ji P."/>
            <person name="Bell-Sakyi L."/>
            <person name="Cui X.M."/>
            <person name="Yuan T.T."/>
            <person name="Jiang B.G."/>
            <person name="Yang W.F."/>
            <person name="Lam T.T."/>
            <person name="Chang Q.C."/>
            <person name="Ding S.J."/>
            <person name="Wang X.J."/>
            <person name="Zhu J.G."/>
            <person name="Ruan X.D."/>
            <person name="Zhao L."/>
            <person name="Wei J.T."/>
            <person name="Ye R.Z."/>
            <person name="Que T.C."/>
            <person name="Du C.H."/>
            <person name="Zhou Y.H."/>
            <person name="Cheng J.X."/>
            <person name="Dai P.F."/>
            <person name="Guo W.B."/>
            <person name="Han X.H."/>
            <person name="Huang E.J."/>
            <person name="Li L.F."/>
            <person name="Wei W."/>
            <person name="Gao Y.C."/>
            <person name="Liu J.Z."/>
            <person name="Shao H.Z."/>
            <person name="Wang X."/>
            <person name="Wang C.C."/>
            <person name="Yang T.C."/>
            <person name="Huo Q.B."/>
            <person name="Li W."/>
            <person name="Chen H.Y."/>
            <person name="Chen S.E."/>
            <person name="Zhou L.G."/>
            <person name="Ni X.B."/>
            <person name="Tian J.H."/>
            <person name="Sheng Y."/>
            <person name="Liu T."/>
            <person name="Pan Y.S."/>
            <person name="Xia L.Y."/>
            <person name="Li J."/>
            <person name="Zhao F."/>
            <person name="Cao W.C."/>
        </authorList>
    </citation>
    <scope>NUCLEOTIDE SEQUENCE [LARGE SCALE GENOMIC DNA]</scope>
    <source>
        <strain evidence="2">HaeL-2018</strain>
    </source>
</reference>
<dbReference type="Proteomes" id="UP000821853">
    <property type="component" value="Unassembled WGS sequence"/>
</dbReference>
<protein>
    <recommendedName>
        <fullName evidence="1">TRAF1-6 MATH domain-containing protein</fullName>
    </recommendedName>
</protein>
<dbReference type="EMBL" id="JABSTR010001604">
    <property type="protein sequence ID" value="KAH9384111.1"/>
    <property type="molecule type" value="Genomic_DNA"/>
</dbReference>
<dbReference type="Pfam" id="PF21355">
    <property type="entry name" value="TRAF-mep_MATH"/>
    <property type="match status" value="1"/>
</dbReference>
<organism evidence="2 3">
    <name type="scientific">Haemaphysalis longicornis</name>
    <name type="common">Bush tick</name>
    <dbReference type="NCBI Taxonomy" id="44386"/>
    <lineage>
        <taxon>Eukaryota</taxon>
        <taxon>Metazoa</taxon>
        <taxon>Ecdysozoa</taxon>
        <taxon>Arthropoda</taxon>
        <taxon>Chelicerata</taxon>
        <taxon>Arachnida</taxon>
        <taxon>Acari</taxon>
        <taxon>Parasitiformes</taxon>
        <taxon>Ixodida</taxon>
        <taxon>Ixodoidea</taxon>
        <taxon>Ixodidae</taxon>
        <taxon>Haemaphysalinae</taxon>
        <taxon>Haemaphysalis</taxon>
    </lineage>
</organism>
<dbReference type="SUPFAM" id="SSF49599">
    <property type="entry name" value="TRAF domain-like"/>
    <property type="match status" value="2"/>
</dbReference>
<dbReference type="InterPro" id="IPR049342">
    <property type="entry name" value="TRAF1-6_MATH_dom"/>
</dbReference>
<evidence type="ECO:0000259" key="1">
    <source>
        <dbReference type="Pfam" id="PF21355"/>
    </source>
</evidence>
<accession>A0A9J6H098</accession>
<sequence length="447" mass="50313">MDAVAQGRQDLHGRDNLCHLSFIPACYGQRVPKGTHTYGYKETATYRYRPHLSNPSSRLCYGSLNRCRVHCWNEVNGCGVVLPASQVAEHVRQHCQHHVTDCPNCSAVVLSHNICAHLKSRCTTCLVHAAPEACQGTDNNENSHLAAFEREVKERVRELDCRLTQLSLDSGLQNDKLAEICHNINHLNETLKEQFRTALSGTLDRLEKIEDAVKALLALKKTREERVGELNCKLSQLSLKSDCLSDKLTEICLVSNHLKGALTEQFGPALDSNVAAIKALYTEKSESLRTTITSALASVPSDRGMHHQVIKGYAALKAKALTDGWSWSMSDKVYLRSYLMSWGIRFQKEGDTVYVALRIQLHEGREDDFVHWPFTKELKLCVIHPENGQERQLCGKLTTEDSKKLYCGPIEGSKVSVYFVSTMVESSDIEHHVYIKEDQLLLRLEVL</sequence>
<evidence type="ECO:0000313" key="2">
    <source>
        <dbReference type="EMBL" id="KAH9384111.1"/>
    </source>
</evidence>
<gene>
    <name evidence="2" type="ORF">HPB48_026097</name>
</gene>
<dbReference type="AlphaFoldDB" id="A0A9J6H098"/>
<name>A0A9J6H098_HAELO</name>
<evidence type="ECO:0000313" key="3">
    <source>
        <dbReference type="Proteomes" id="UP000821853"/>
    </source>
</evidence>
<proteinExistence type="predicted"/>